<evidence type="ECO:0000313" key="4">
    <source>
        <dbReference type="Proteomes" id="UP000199687"/>
    </source>
</evidence>
<evidence type="ECO:0000256" key="1">
    <source>
        <dbReference type="SAM" id="Phobius"/>
    </source>
</evidence>
<dbReference type="OrthoDB" id="6194834at2"/>
<dbReference type="GO" id="GO:0008270">
    <property type="term" value="F:zinc ion binding"/>
    <property type="evidence" value="ECO:0007669"/>
    <property type="project" value="UniProtKB-KW"/>
</dbReference>
<sequence>MKEIKCTIIQDVLPLYTDGVVSRDTKEMVEKHLIDCENCQKEYELLKQDLYFPANNKVSVFKKLKKTLLKKRVFTSIISILLTAVILFGAFLFTFYYEKVIPYADDLIKIKAQNESQLVSYYYGESYAGVNMTHPMQVEVDGEVKLVSFIYYTKTFAESPERSLIDNGSEQTYTSVLPESEKIDAVYYAEFDPEKITAEKDSWESVIKRAALIWER</sequence>
<evidence type="ECO:0000313" key="3">
    <source>
        <dbReference type="EMBL" id="SES16357.1"/>
    </source>
</evidence>
<proteinExistence type="predicted"/>
<keyword evidence="3" id="KW-0863">Zinc-finger</keyword>
<dbReference type="RefSeq" id="WP_089743352.1">
    <property type="nucleotide sequence ID" value="NZ_FOGL01000021.1"/>
</dbReference>
<keyword evidence="1" id="KW-1133">Transmembrane helix</keyword>
<feature type="domain" description="Putative zinc-finger" evidence="2">
    <location>
        <begin position="6"/>
        <end position="40"/>
    </location>
</feature>
<accession>A0A1H9V535</accession>
<keyword evidence="1" id="KW-0472">Membrane</keyword>
<keyword evidence="3" id="KW-0479">Metal-binding</keyword>
<dbReference type="Proteomes" id="UP000199687">
    <property type="component" value="Unassembled WGS sequence"/>
</dbReference>
<protein>
    <submittedName>
        <fullName evidence="3">Putative zinc-finger</fullName>
    </submittedName>
</protein>
<dbReference type="InterPro" id="IPR027383">
    <property type="entry name" value="Znf_put"/>
</dbReference>
<dbReference type="Pfam" id="PF13490">
    <property type="entry name" value="zf-HC2"/>
    <property type="match status" value="1"/>
</dbReference>
<keyword evidence="3" id="KW-0862">Zinc</keyword>
<dbReference type="EMBL" id="FOGL01000021">
    <property type="protein sequence ID" value="SES16357.1"/>
    <property type="molecule type" value="Genomic_DNA"/>
</dbReference>
<dbReference type="AlphaFoldDB" id="A0A1H9V535"/>
<evidence type="ECO:0000259" key="2">
    <source>
        <dbReference type="Pfam" id="PF13490"/>
    </source>
</evidence>
<organism evidence="3 4">
    <name type="scientific">Gracilibacillus ureilyticus</name>
    <dbReference type="NCBI Taxonomy" id="531814"/>
    <lineage>
        <taxon>Bacteria</taxon>
        <taxon>Bacillati</taxon>
        <taxon>Bacillota</taxon>
        <taxon>Bacilli</taxon>
        <taxon>Bacillales</taxon>
        <taxon>Bacillaceae</taxon>
        <taxon>Gracilibacillus</taxon>
    </lineage>
</organism>
<name>A0A1H9V535_9BACI</name>
<feature type="transmembrane region" description="Helical" evidence="1">
    <location>
        <begin position="73"/>
        <end position="97"/>
    </location>
</feature>
<dbReference type="STRING" id="531814.SAMN04487944_12132"/>
<keyword evidence="4" id="KW-1185">Reference proteome</keyword>
<gene>
    <name evidence="3" type="ORF">SAMN04487944_12132</name>
</gene>
<reference evidence="3 4" key="1">
    <citation type="submission" date="2016-10" db="EMBL/GenBank/DDBJ databases">
        <authorList>
            <person name="de Groot N.N."/>
        </authorList>
    </citation>
    <scope>NUCLEOTIDE SEQUENCE [LARGE SCALE GENOMIC DNA]</scope>
    <source>
        <strain evidence="3 4">CGMCC 1.7727</strain>
    </source>
</reference>
<keyword evidence="1" id="KW-0812">Transmembrane</keyword>